<protein>
    <submittedName>
        <fullName evidence="2">Uncharacterized protein</fullName>
    </submittedName>
</protein>
<name>A0AAD9IQN7_9ANNE</name>
<dbReference type="EMBL" id="JAODUP010002445">
    <property type="protein sequence ID" value="KAK2138767.1"/>
    <property type="molecule type" value="Genomic_DNA"/>
</dbReference>
<accession>A0AAD9IQN7</accession>
<dbReference type="AlphaFoldDB" id="A0AAD9IQN7"/>
<keyword evidence="1" id="KW-1133">Transmembrane helix</keyword>
<gene>
    <name evidence="2" type="ORF">LSH36_2444g00001</name>
</gene>
<evidence type="ECO:0000313" key="2">
    <source>
        <dbReference type="EMBL" id="KAK2138767.1"/>
    </source>
</evidence>
<feature type="transmembrane region" description="Helical" evidence="1">
    <location>
        <begin position="246"/>
        <end position="264"/>
    </location>
</feature>
<keyword evidence="1" id="KW-0472">Membrane</keyword>
<proteinExistence type="predicted"/>
<keyword evidence="3" id="KW-1185">Reference proteome</keyword>
<evidence type="ECO:0000313" key="3">
    <source>
        <dbReference type="Proteomes" id="UP001208570"/>
    </source>
</evidence>
<evidence type="ECO:0000256" key="1">
    <source>
        <dbReference type="SAM" id="Phobius"/>
    </source>
</evidence>
<reference evidence="2" key="1">
    <citation type="journal article" date="2023" name="Mol. Biol. Evol.">
        <title>Third-Generation Sequencing Reveals the Adaptive Role of the Epigenome in Three Deep-Sea Polychaetes.</title>
        <authorList>
            <person name="Perez M."/>
            <person name="Aroh O."/>
            <person name="Sun Y."/>
            <person name="Lan Y."/>
            <person name="Juniper S.K."/>
            <person name="Young C.R."/>
            <person name="Angers B."/>
            <person name="Qian P.Y."/>
        </authorList>
    </citation>
    <scope>NUCLEOTIDE SEQUENCE</scope>
    <source>
        <strain evidence="2">P08H-3</strain>
    </source>
</reference>
<comment type="caution">
    <text evidence="2">The sequence shown here is derived from an EMBL/GenBank/DDBJ whole genome shotgun (WGS) entry which is preliminary data.</text>
</comment>
<dbReference type="Proteomes" id="UP001208570">
    <property type="component" value="Unassembled WGS sequence"/>
</dbReference>
<organism evidence="2 3">
    <name type="scientific">Paralvinella palmiformis</name>
    <dbReference type="NCBI Taxonomy" id="53620"/>
    <lineage>
        <taxon>Eukaryota</taxon>
        <taxon>Metazoa</taxon>
        <taxon>Spiralia</taxon>
        <taxon>Lophotrochozoa</taxon>
        <taxon>Annelida</taxon>
        <taxon>Polychaeta</taxon>
        <taxon>Sedentaria</taxon>
        <taxon>Canalipalpata</taxon>
        <taxon>Terebellida</taxon>
        <taxon>Terebelliformia</taxon>
        <taxon>Alvinellidae</taxon>
        <taxon>Paralvinella</taxon>
    </lineage>
</organism>
<sequence>MNVEVNRKINSYSNDKSHYESKLKDIEEWLEMAKENCGVEMKMEDIIKKVHPDDVRRILNSAAWTTEKIAKEPKSLQDTVSAHIDVLHRFGSLVESASNRGQCDFISMQMLLDRVEYLGSEGFVDFRCNKAYRMVFGFGSGEMDEDQPVKLYWLYKFGEAIRSDMFCIIDDINGLSQHISSLKNLAENSTPPSLRPIHIGLSTIMAYEGILGDEIDQFHRAIEVVGKALENTDLHALEGKLPWTSLKLPVVFCLSTALTTYLFLGDVGMYNRKRNIYQSMKKLLLQMV</sequence>
<keyword evidence="1" id="KW-0812">Transmembrane</keyword>